<dbReference type="SUPFAM" id="SSF48498">
    <property type="entry name" value="Tetracyclin repressor-like, C-terminal domain"/>
    <property type="match status" value="1"/>
</dbReference>
<dbReference type="PROSITE" id="PS01081">
    <property type="entry name" value="HTH_TETR_1"/>
    <property type="match status" value="1"/>
</dbReference>
<dbReference type="PANTHER" id="PTHR43479:SF11">
    <property type="entry name" value="ACREF_ENVCD OPERON REPRESSOR-RELATED"/>
    <property type="match status" value="1"/>
</dbReference>
<keyword evidence="5" id="KW-1185">Reference proteome</keyword>
<reference evidence="4 5" key="1">
    <citation type="journal article" date="2018" name="Environ. Microbiol.">
        <title>Novel energy conservation strategies and behaviour of Pelotomaculum schinkii driving syntrophic propionate catabolism.</title>
        <authorList>
            <person name="Hidalgo-Ahumada C.A.P."/>
            <person name="Nobu M.K."/>
            <person name="Narihiro T."/>
            <person name="Tamaki H."/>
            <person name="Liu W.T."/>
            <person name="Kamagata Y."/>
            <person name="Stams A.J.M."/>
            <person name="Imachi H."/>
            <person name="Sousa D.Z."/>
        </authorList>
    </citation>
    <scope>NUCLEOTIDE SEQUENCE [LARGE SCALE GENOMIC DNA]</scope>
    <source>
        <strain evidence="4 5">HH</strain>
    </source>
</reference>
<dbReference type="Pfam" id="PF08360">
    <property type="entry name" value="TetR_C_5"/>
    <property type="match status" value="1"/>
</dbReference>
<evidence type="ECO:0000259" key="3">
    <source>
        <dbReference type="PROSITE" id="PS50977"/>
    </source>
</evidence>
<dbReference type="Proteomes" id="UP000298324">
    <property type="component" value="Unassembled WGS sequence"/>
</dbReference>
<feature type="DNA-binding region" description="H-T-H motif" evidence="2">
    <location>
        <begin position="27"/>
        <end position="46"/>
    </location>
</feature>
<comment type="caution">
    <text evidence="4">The sequence shown here is derived from an EMBL/GenBank/DDBJ whole genome shotgun (WGS) entry which is preliminary data.</text>
</comment>
<evidence type="ECO:0000256" key="1">
    <source>
        <dbReference type="ARBA" id="ARBA00023125"/>
    </source>
</evidence>
<protein>
    <submittedName>
        <fullName evidence="4">Fatty acid metabolism regulator protein</fullName>
    </submittedName>
</protein>
<dbReference type="AlphaFoldDB" id="A0A4Y7RBF5"/>
<dbReference type="GO" id="GO:0003700">
    <property type="term" value="F:DNA-binding transcription factor activity"/>
    <property type="evidence" value="ECO:0007669"/>
    <property type="project" value="InterPro"/>
</dbReference>
<dbReference type="InterPro" id="IPR001647">
    <property type="entry name" value="HTH_TetR"/>
</dbReference>
<organism evidence="4 5">
    <name type="scientific">Pelotomaculum schinkii</name>
    <dbReference type="NCBI Taxonomy" id="78350"/>
    <lineage>
        <taxon>Bacteria</taxon>
        <taxon>Bacillati</taxon>
        <taxon>Bacillota</taxon>
        <taxon>Clostridia</taxon>
        <taxon>Eubacteriales</taxon>
        <taxon>Desulfotomaculaceae</taxon>
        <taxon>Pelotomaculum</taxon>
    </lineage>
</organism>
<dbReference type="InterPro" id="IPR036271">
    <property type="entry name" value="Tet_transcr_reg_TetR-rel_C_sf"/>
</dbReference>
<dbReference type="Gene3D" id="1.10.357.10">
    <property type="entry name" value="Tetracycline Repressor, domain 2"/>
    <property type="match status" value="1"/>
</dbReference>
<dbReference type="InterPro" id="IPR050624">
    <property type="entry name" value="HTH-type_Tx_Regulator"/>
</dbReference>
<dbReference type="InterPro" id="IPR013571">
    <property type="entry name" value="Tscrpt_reg_QacR_C"/>
</dbReference>
<dbReference type="Pfam" id="PF00440">
    <property type="entry name" value="TetR_N"/>
    <property type="match status" value="1"/>
</dbReference>
<dbReference type="PANTHER" id="PTHR43479">
    <property type="entry name" value="ACREF/ENVCD OPERON REPRESSOR-RELATED"/>
    <property type="match status" value="1"/>
</dbReference>
<evidence type="ECO:0000256" key="2">
    <source>
        <dbReference type="PROSITE-ProRule" id="PRU00335"/>
    </source>
</evidence>
<keyword evidence="1 2" id="KW-0238">DNA-binding</keyword>
<dbReference type="PRINTS" id="PR00455">
    <property type="entry name" value="HTHTETR"/>
</dbReference>
<dbReference type="EMBL" id="QFGA01000002">
    <property type="protein sequence ID" value="TEB06089.1"/>
    <property type="molecule type" value="Genomic_DNA"/>
</dbReference>
<dbReference type="RefSeq" id="WP_190258705.1">
    <property type="nucleotide sequence ID" value="NZ_QFGA01000002.1"/>
</dbReference>
<proteinExistence type="predicted"/>
<evidence type="ECO:0000313" key="5">
    <source>
        <dbReference type="Proteomes" id="UP000298324"/>
    </source>
</evidence>
<gene>
    <name evidence="4" type="primary">fadR_2</name>
    <name evidence="4" type="ORF">Psch_03131</name>
</gene>
<sequence>MDKALKKDLIADAALACFLSSGYNCTTMDEIVKASGISKGGIYWHFKSKDEIFLYIIEKRLSEWNREFTARLKSDDSAKEALGKFVDLYLEVIAAPFLALTHEFLLHIKDKEILNRALSHINNSNRNNIIKNVIRDGITKGEFKALGPETAANIFIGTFEGIGVQWLKQHNDKKVLEHTAKTALDIFLEGISNK</sequence>
<dbReference type="InterPro" id="IPR023772">
    <property type="entry name" value="DNA-bd_HTH_TetR-type_CS"/>
</dbReference>
<feature type="domain" description="HTH tetR-type" evidence="3">
    <location>
        <begin position="4"/>
        <end position="64"/>
    </location>
</feature>
<dbReference type="GO" id="GO:0045892">
    <property type="term" value="P:negative regulation of DNA-templated transcription"/>
    <property type="evidence" value="ECO:0007669"/>
    <property type="project" value="InterPro"/>
</dbReference>
<dbReference type="GO" id="GO:0003677">
    <property type="term" value="F:DNA binding"/>
    <property type="evidence" value="ECO:0007669"/>
    <property type="project" value="UniProtKB-UniRule"/>
</dbReference>
<dbReference type="InterPro" id="IPR009057">
    <property type="entry name" value="Homeodomain-like_sf"/>
</dbReference>
<dbReference type="PROSITE" id="PS50977">
    <property type="entry name" value="HTH_TETR_2"/>
    <property type="match status" value="1"/>
</dbReference>
<evidence type="ECO:0000313" key="4">
    <source>
        <dbReference type="EMBL" id="TEB06089.1"/>
    </source>
</evidence>
<name>A0A4Y7RBF5_9FIRM</name>
<dbReference type="Gene3D" id="1.10.10.60">
    <property type="entry name" value="Homeodomain-like"/>
    <property type="match status" value="1"/>
</dbReference>
<dbReference type="SUPFAM" id="SSF46689">
    <property type="entry name" value="Homeodomain-like"/>
    <property type="match status" value="1"/>
</dbReference>
<accession>A0A4Y7RBF5</accession>